<accession>A0ABV6T8U7</accession>
<protein>
    <submittedName>
        <fullName evidence="1">Uncharacterized protein</fullName>
    </submittedName>
</protein>
<dbReference type="RefSeq" id="WP_394316103.1">
    <property type="nucleotide sequence ID" value="NZ_JBHMQV010000001.1"/>
</dbReference>
<sequence>MQRPDEPVLMREAAENLWLHGPGWDTIAAELARRADDLEVG</sequence>
<proteinExistence type="predicted"/>
<name>A0ABV6T8U7_9ACTN</name>
<dbReference type="EMBL" id="JBHMQV010000001">
    <property type="protein sequence ID" value="MFC0842219.1"/>
    <property type="molecule type" value="Genomic_DNA"/>
</dbReference>
<keyword evidence="2" id="KW-1185">Reference proteome</keyword>
<gene>
    <name evidence="1" type="ORF">ACFH04_00465</name>
</gene>
<dbReference type="Proteomes" id="UP001589887">
    <property type="component" value="Unassembled WGS sequence"/>
</dbReference>
<reference evidence="1 2" key="1">
    <citation type="submission" date="2024-09" db="EMBL/GenBank/DDBJ databases">
        <authorList>
            <person name="Sun Q."/>
            <person name="Mori K."/>
        </authorList>
    </citation>
    <scope>NUCLEOTIDE SEQUENCE [LARGE SCALE GENOMIC DNA]</scope>
    <source>
        <strain evidence="1 2">JCM 4557</strain>
    </source>
</reference>
<comment type="caution">
    <text evidence="1">The sequence shown here is derived from an EMBL/GenBank/DDBJ whole genome shotgun (WGS) entry which is preliminary data.</text>
</comment>
<evidence type="ECO:0000313" key="1">
    <source>
        <dbReference type="EMBL" id="MFC0842219.1"/>
    </source>
</evidence>
<organism evidence="1 2">
    <name type="scientific">Streptomyces noboritoensis</name>
    <dbReference type="NCBI Taxonomy" id="67337"/>
    <lineage>
        <taxon>Bacteria</taxon>
        <taxon>Bacillati</taxon>
        <taxon>Actinomycetota</taxon>
        <taxon>Actinomycetes</taxon>
        <taxon>Kitasatosporales</taxon>
        <taxon>Streptomycetaceae</taxon>
        <taxon>Streptomyces</taxon>
    </lineage>
</organism>
<evidence type="ECO:0000313" key="2">
    <source>
        <dbReference type="Proteomes" id="UP001589887"/>
    </source>
</evidence>